<dbReference type="EMBL" id="MU001637">
    <property type="protein sequence ID" value="KAF2481823.1"/>
    <property type="molecule type" value="Genomic_DNA"/>
</dbReference>
<feature type="compositionally biased region" description="Pro residues" evidence="1">
    <location>
        <begin position="387"/>
        <end position="406"/>
    </location>
</feature>
<evidence type="ECO:0000313" key="3">
    <source>
        <dbReference type="Proteomes" id="UP000799767"/>
    </source>
</evidence>
<feature type="compositionally biased region" description="Basic and acidic residues" evidence="1">
    <location>
        <begin position="135"/>
        <end position="148"/>
    </location>
</feature>
<feature type="compositionally biased region" description="Basic residues" evidence="1">
    <location>
        <begin position="30"/>
        <end position="39"/>
    </location>
</feature>
<proteinExistence type="predicted"/>
<accession>A0A6A6PQV4</accession>
<sequence length="532" mass="56015">MAGNPFRRTPSSRLEDEAQAAEPAPAVTSKRSKKKKRVKIVSPPLSPEPPRRLSAGRLSPPPPPQTTDSSEETDSTATADSDLEEALRNTRRNSGPLPPPPPASETSSTKAPSNPFARTLATSEAAYGLSQTGGDVEKSRPQDTEAQRRASAARAALNVDEFKNILLTGSATPSPPVSTASQGNVSGTDVSTSGQSFFDSSYDLRTPRSSDDRMDSLESASSDDDDDDDDEHFNPADDMPSPGHAPLASGVRAAAKGPQTVSFADFDESIPDPISIPPASRHAADTMTPAALVRSSSDLNKPLPEPPRKAPEDTLAQSKKAPPPPPTSRRAGINRSSTYSEDNPTPPPKPSPSAEKAVMSPPPPPPSRRPRSIDQSETPSIESPPRNDLPPLSPTNTKPMPPPPPPSRKDTKRPITPGRSLTQTSNPRPESTSAPPAPPPRRGNRNSNDAGQPSPSSRPASLNEPGRRRSSVPSFESHRPMSVSSLTQTVEADEGEGSAGAAAAEQPSRDILADMSAFQAEIDALMARTGTG</sequence>
<protein>
    <submittedName>
        <fullName evidence="2">Uncharacterized protein</fullName>
    </submittedName>
</protein>
<feature type="compositionally biased region" description="Polar residues" evidence="1">
    <location>
        <begin position="334"/>
        <end position="343"/>
    </location>
</feature>
<keyword evidence="3" id="KW-1185">Reference proteome</keyword>
<reference evidence="2" key="1">
    <citation type="journal article" date="2020" name="Stud. Mycol.">
        <title>101 Dothideomycetes genomes: a test case for predicting lifestyles and emergence of pathogens.</title>
        <authorList>
            <person name="Haridas S."/>
            <person name="Albert R."/>
            <person name="Binder M."/>
            <person name="Bloem J."/>
            <person name="Labutti K."/>
            <person name="Salamov A."/>
            <person name="Andreopoulos B."/>
            <person name="Baker S."/>
            <person name="Barry K."/>
            <person name="Bills G."/>
            <person name="Bluhm B."/>
            <person name="Cannon C."/>
            <person name="Castanera R."/>
            <person name="Culley D."/>
            <person name="Daum C."/>
            <person name="Ezra D."/>
            <person name="Gonzalez J."/>
            <person name="Henrissat B."/>
            <person name="Kuo A."/>
            <person name="Liang C."/>
            <person name="Lipzen A."/>
            <person name="Lutzoni F."/>
            <person name="Magnuson J."/>
            <person name="Mondo S."/>
            <person name="Nolan M."/>
            <person name="Ohm R."/>
            <person name="Pangilinan J."/>
            <person name="Park H.-J."/>
            <person name="Ramirez L."/>
            <person name="Alfaro M."/>
            <person name="Sun H."/>
            <person name="Tritt A."/>
            <person name="Yoshinaga Y."/>
            <person name="Zwiers L.-H."/>
            <person name="Turgeon B."/>
            <person name="Goodwin S."/>
            <person name="Spatafora J."/>
            <person name="Crous P."/>
            <person name="Grigoriev I."/>
        </authorList>
    </citation>
    <scope>NUCLEOTIDE SEQUENCE</scope>
    <source>
        <strain evidence="2">CBS 113389</strain>
    </source>
</reference>
<feature type="compositionally biased region" description="Low complexity" evidence="1">
    <location>
        <begin position="104"/>
        <end position="113"/>
    </location>
</feature>
<gene>
    <name evidence="2" type="ORF">BDY17DRAFT_325337</name>
</gene>
<dbReference type="RefSeq" id="XP_033588393.1">
    <property type="nucleotide sequence ID" value="XM_033737345.1"/>
</dbReference>
<name>A0A6A6PQV4_9PEZI</name>
<evidence type="ECO:0000313" key="2">
    <source>
        <dbReference type="EMBL" id="KAF2481823.1"/>
    </source>
</evidence>
<feature type="compositionally biased region" description="Low complexity" evidence="1">
    <location>
        <begin position="271"/>
        <end position="280"/>
    </location>
</feature>
<feature type="region of interest" description="Disordered" evidence="1">
    <location>
        <begin position="1"/>
        <end position="508"/>
    </location>
</feature>
<evidence type="ECO:0000256" key="1">
    <source>
        <dbReference type="SAM" id="MobiDB-lite"/>
    </source>
</evidence>
<dbReference type="AlphaFoldDB" id="A0A6A6PQV4"/>
<feature type="compositionally biased region" description="Polar residues" evidence="1">
    <location>
        <begin position="182"/>
        <end position="199"/>
    </location>
</feature>
<feature type="compositionally biased region" description="Acidic residues" evidence="1">
    <location>
        <begin position="221"/>
        <end position="231"/>
    </location>
</feature>
<dbReference type="GeneID" id="54478347"/>
<feature type="compositionally biased region" description="Polar residues" evidence="1">
    <location>
        <begin position="449"/>
        <end position="460"/>
    </location>
</feature>
<organism evidence="2 3">
    <name type="scientific">Neohortaea acidophila</name>
    <dbReference type="NCBI Taxonomy" id="245834"/>
    <lineage>
        <taxon>Eukaryota</taxon>
        <taxon>Fungi</taxon>
        <taxon>Dikarya</taxon>
        <taxon>Ascomycota</taxon>
        <taxon>Pezizomycotina</taxon>
        <taxon>Dothideomycetes</taxon>
        <taxon>Dothideomycetidae</taxon>
        <taxon>Mycosphaerellales</taxon>
        <taxon>Teratosphaeriaceae</taxon>
        <taxon>Neohortaea</taxon>
    </lineage>
</organism>
<dbReference type="Proteomes" id="UP000799767">
    <property type="component" value="Unassembled WGS sequence"/>
</dbReference>
<feature type="compositionally biased region" description="Basic and acidic residues" evidence="1">
    <location>
        <begin position="205"/>
        <end position="216"/>
    </location>
</feature>
<dbReference type="OrthoDB" id="428854at2759"/>